<dbReference type="RefSeq" id="WP_343986048.1">
    <property type="nucleotide sequence ID" value="NZ_BAAAJG010000027.1"/>
</dbReference>
<name>A0ABW4FUY8_9PSEU</name>
<comment type="caution">
    <text evidence="2">The sequence shown here is derived from an EMBL/GenBank/DDBJ whole genome shotgun (WGS) entry which is preliminary data.</text>
</comment>
<proteinExistence type="predicted"/>
<feature type="compositionally biased region" description="Acidic residues" evidence="1">
    <location>
        <begin position="74"/>
        <end position="87"/>
    </location>
</feature>
<sequence>MAGRVPMTISKSPGAGSGPVLDPGGRRRGEPIAALRKWWAWLTRCSEPACDQRPEHLGYCARHARPYAPGPDELWGDPDVDPDATSR</sequence>
<dbReference type="EMBL" id="JBHUCP010000020">
    <property type="protein sequence ID" value="MFD1532867.1"/>
    <property type="molecule type" value="Genomic_DNA"/>
</dbReference>
<feature type="region of interest" description="Disordered" evidence="1">
    <location>
        <begin position="66"/>
        <end position="87"/>
    </location>
</feature>
<dbReference type="Proteomes" id="UP001597145">
    <property type="component" value="Unassembled WGS sequence"/>
</dbReference>
<feature type="region of interest" description="Disordered" evidence="1">
    <location>
        <begin position="1"/>
        <end position="28"/>
    </location>
</feature>
<evidence type="ECO:0000313" key="3">
    <source>
        <dbReference type="Proteomes" id="UP001597145"/>
    </source>
</evidence>
<keyword evidence="3" id="KW-1185">Reference proteome</keyword>
<accession>A0ABW4FUY8</accession>
<evidence type="ECO:0000256" key="1">
    <source>
        <dbReference type="SAM" id="MobiDB-lite"/>
    </source>
</evidence>
<reference evidence="3" key="1">
    <citation type="journal article" date="2019" name="Int. J. Syst. Evol. Microbiol.">
        <title>The Global Catalogue of Microorganisms (GCM) 10K type strain sequencing project: providing services to taxonomists for standard genome sequencing and annotation.</title>
        <authorList>
            <consortium name="The Broad Institute Genomics Platform"/>
            <consortium name="The Broad Institute Genome Sequencing Center for Infectious Disease"/>
            <person name="Wu L."/>
            <person name="Ma J."/>
        </authorList>
    </citation>
    <scope>NUCLEOTIDE SEQUENCE [LARGE SCALE GENOMIC DNA]</scope>
    <source>
        <strain evidence="3">JCM 12165</strain>
    </source>
</reference>
<protein>
    <submittedName>
        <fullName evidence="2">Uncharacterized protein</fullName>
    </submittedName>
</protein>
<evidence type="ECO:0000313" key="2">
    <source>
        <dbReference type="EMBL" id="MFD1532867.1"/>
    </source>
</evidence>
<gene>
    <name evidence="2" type="ORF">ACFSCY_25925</name>
</gene>
<organism evidence="2 3">
    <name type="scientific">Pseudonocardia aurantiaca</name>
    <dbReference type="NCBI Taxonomy" id="75290"/>
    <lineage>
        <taxon>Bacteria</taxon>
        <taxon>Bacillati</taxon>
        <taxon>Actinomycetota</taxon>
        <taxon>Actinomycetes</taxon>
        <taxon>Pseudonocardiales</taxon>
        <taxon>Pseudonocardiaceae</taxon>
        <taxon>Pseudonocardia</taxon>
    </lineage>
</organism>